<dbReference type="InterPro" id="IPR046342">
    <property type="entry name" value="CBS_dom_sf"/>
</dbReference>
<dbReference type="Gene3D" id="3.10.580.10">
    <property type="entry name" value="CBS-domain"/>
    <property type="match status" value="1"/>
</dbReference>
<protein>
    <submittedName>
        <fullName evidence="5">HlyC/CorC family transporter</fullName>
    </submittedName>
</protein>
<dbReference type="EMBL" id="SDPW01000001">
    <property type="protein sequence ID" value="RXZ53926.1"/>
    <property type="molecule type" value="Genomic_DNA"/>
</dbReference>
<feature type="domain" description="CBS" evidence="4">
    <location>
        <begin position="134"/>
        <end position="191"/>
    </location>
</feature>
<dbReference type="CDD" id="cd04590">
    <property type="entry name" value="CBS_pair_CorC_HlyC_assoc"/>
    <property type="match status" value="1"/>
</dbReference>
<dbReference type="PROSITE" id="PS51371">
    <property type="entry name" value="CBS"/>
    <property type="match status" value="2"/>
</dbReference>
<dbReference type="SUPFAM" id="SSF54631">
    <property type="entry name" value="CBS-domain pair"/>
    <property type="match status" value="1"/>
</dbReference>
<evidence type="ECO:0000256" key="1">
    <source>
        <dbReference type="ARBA" id="ARBA00022737"/>
    </source>
</evidence>
<keyword evidence="6" id="KW-1185">Reference proteome</keyword>
<comment type="caution">
    <text evidence="5">The sequence shown here is derived from an EMBL/GenBank/DDBJ whole genome shotgun (WGS) entry which is preliminary data.</text>
</comment>
<keyword evidence="1" id="KW-0677">Repeat</keyword>
<dbReference type="Pfam" id="PF03471">
    <property type="entry name" value="CorC_HlyC"/>
    <property type="match status" value="1"/>
</dbReference>
<dbReference type="GO" id="GO:0005886">
    <property type="term" value="C:plasma membrane"/>
    <property type="evidence" value="ECO:0007669"/>
    <property type="project" value="TreeGrafter"/>
</dbReference>
<keyword evidence="2 3" id="KW-0129">CBS domain</keyword>
<organism evidence="5 6">
    <name type="scientific">Senegalimassilia faecalis</name>
    <dbReference type="NCBI Taxonomy" id="2509433"/>
    <lineage>
        <taxon>Bacteria</taxon>
        <taxon>Bacillati</taxon>
        <taxon>Actinomycetota</taxon>
        <taxon>Coriobacteriia</taxon>
        <taxon>Coriobacteriales</taxon>
        <taxon>Coriobacteriaceae</taxon>
        <taxon>Senegalimassilia</taxon>
    </lineage>
</organism>
<dbReference type="GO" id="GO:0050660">
    <property type="term" value="F:flavin adenine dinucleotide binding"/>
    <property type="evidence" value="ECO:0007669"/>
    <property type="project" value="InterPro"/>
</dbReference>
<dbReference type="SMART" id="SM00116">
    <property type="entry name" value="CBS"/>
    <property type="match status" value="2"/>
</dbReference>
<dbReference type="InterPro" id="IPR044751">
    <property type="entry name" value="Ion_transp-like_CBS"/>
</dbReference>
<dbReference type="InterPro" id="IPR036318">
    <property type="entry name" value="FAD-bd_PCMH-like_sf"/>
</dbReference>
<proteinExistence type="predicted"/>
<dbReference type="AlphaFoldDB" id="A0A4Q2JYA3"/>
<dbReference type="SMART" id="SM01091">
    <property type="entry name" value="CorC_HlyC"/>
    <property type="match status" value="1"/>
</dbReference>
<reference evidence="5 6" key="1">
    <citation type="submission" date="2019-01" db="EMBL/GenBank/DDBJ databases">
        <title>Senegalimassilia sp. nov. KGMB04484 isolated human feces.</title>
        <authorList>
            <person name="Han K.-I."/>
            <person name="Kim J.-S."/>
            <person name="Lee K.C."/>
            <person name="Suh M.K."/>
            <person name="Eom M.K."/>
            <person name="Lee J.H."/>
            <person name="Park S.-H."/>
            <person name="Kang S.W."/>
            <person name="Park J.-E."/>
            <person name="Oh B.S."/>
            <person name="Yu S.Y."/>
            <person name="Choi S.-H."/>
            <person name="Lee D.H."/>
            <person name="Yoon H."/>
            <person name="Kim B.-Y."/>
            <person name="Lee J.H."/>
            <person name="Lee J.-S."/>
        </authorList>
    </citation>
    <scope>NUCLEOTIDE SEQUENCE [LARGE SCALE GENOMIC DNA]</scope>
    <source>
        <strain evidence="5 6">KGMB04484</strain>
    </source>
</reference>
<dbReference type="PANTHER" id="PTHR22777:SF17">
    <property type="entry name" value="UPF0053 PROTEIN SLL0260"/>
    <property type="match status" value="1"/>
</dbReference>
<dbReference type="SUPFAM" id="SSF56176">
    <property type="entry name" value="FAD-binding/transporter-associated domain-like"/>
    <property type="match status" value="1"/>
</dbReference>
<evidence type="ECO:0000256" key="3">
    <source>
        <dbReference type="PROSITE-ProRule" id="PRU00703"/>
    </source>
</evidence>
<dbReference type="Proteomes" id="UP000293345">
    <property type="component" value="Unassembled WGS sequence"/>
</dbReference>
<dbReference type="InterPro" id="IPR016169">
    <property type="entry name" value="FAD-bd_PCMH_sub2"/>
</dbReference>
<dbReference type="Gene3D" id="3.30.465.10">
    <property type="match status" value="1"/>
</dbReference>
<evidence type="ECO:0000259" key="4">
    <source>
        <dbReference type="PROSITE" id="PS51371"/>
    </source>
</evidence>
<dbReference type="FunFam" id="3.10.580.10:FF:000002">
    <property type="entry name" value="Magnesium/cobalt efflux protein CorC"/>
    <property type="match status" value="1"/>
</dbReference>
<feature type="domain" description="CBS" evidence="4">
    <location>
        <begin position="69"/>
        <end position="130"/>
    </location>
</feature>
<evidence type="ECO:0000256" key="2">
    <source>
        <dbReference type="ARBA" id="ARBA00023122"/>
    </source>
</evidence>
<gene>
    <name evidence="5" type="ORF">ET524_05105</name>
</gene>
<name>A0A4Q2JYA3_9ACTN</name>
<dbReference type="RefSeq" id="WP_129423787.1">
    <property type="nucleotide sequence ID" value="NZ_SDPW01000001.1"/>
</dbReference>
<evidence type="ECO:0000313" key="5">
    <source>
        <dbReference type="EMBL" id="RXZ53926.1"/>
    </source>
</evidence>
<dbReference type="OrthoDB" id="110231at2"/>
<dbReference type="Pfam" id="PF00571">
    <property type="entry name" value="CBS"/>
    <property type="match status" value="2"/>
</dbReference>
<dbReference type="PANTHER" id="PTHR22777">
    <property type="entry name" value="HEMOLYSIN-RELATED"/>
    <property type="match status" value="1"/>
</dbReference>
<dbReference type="InterPro" id="IPR000644">
    <property type="entry name" value="CBS_dom"/>
</dbReference>
<dbReference type="InterPro" id="IPR005170">
    <property type="entry name" value="Transptr-assoc_dom"/>
</dbReference>
<evidence type="ECO:0000313" key="6">
    <source>
        <dbReference type="Proteomes" id="UP000293345"/>
    </source>
</evidence>
<accession>A0A4Q2JYA3</accession>
<sequence>MSGKIEDGDSSKQGLKGLFGFLGAQKRQTPSAEEEIKDFVADSDELLDDEKRMIHEILDLGDMDAGEIMTPRVDMILVEDTETVRQAVDRMMGTGYSRLPVFHEDIDRIVGIVHYKDLVPPVLDGKGDDLAVDYAFEPLFIPESKDVFPLLTEMQTKRQQMAIVVDEYGGTDGLITVEDIVEEIVGEIMDETDRERPVIKQEGPDAWLVDGRFPVEDAVEMGWPLAESEDYETIAGWVLSMLDTVPQTGYSFEKDGFRFTIHSMRRRRILAVRVERVANMCDDQEKRNGAGQEER</sequence>